<organism evidence="1 2">
    <name type="scientific">Persea americana</name>
    <name type="common">Avocado</name>
    <dbReference type="NCBI Taxonomy" id="3435"/>
    <lineage>
        <taxon>Eukaryota</taxon>
        <taxon>Viridiplantae</taxon>
        <taxon>Streptophyta</taxon>
        <taxon>Embryophyta</taxon>
        <taxon>Tracheophyta</taxon>
        <taxon>Spermatophyta</taxon>
        <taxon>Magnoliopsida</taxon>
        <taxon>Magnoliidae</taxon>
        <taxon>Laurales</taxon>
        <taxon>Lauraceae</taxon>
        <taxon>Persea</taxon>
    </lineage>
</organism>
<name>A0ACC2LAV7_PERAE</name>
<keyword evidence="2" id="KW-1185">Reference proteome</keyword>
<comment type="caution">
    <text evidence="1">The sequence shown here is derived from an EMBL/GenBank/DDBJ whole genome shotgun (WGS) entry which is preliminary data.</text>
</comment>
<gene>
    <name evidence="1" type="ORF">MRB53_023550</name>
</gene>
<proteinExistence type="predicted"/>
<dbReference type="EMBL" id="CM056815">
    <property type="protein sequence ID" value="KAJ8630227.1"/>
    <property type="molecule type" value="Genomic_DNA"/>
</dbReference>
<evidence type="ECO:0000313" key="2">
    <source>
        <dbReference type="Proteomes" id="UP001234297"/>
    </source>
</evidence>
<reference evidence="1 2" key="1">
    <citation type="journal article" date="2022" name="Hortic Res">
        <title>A haplotype resolved chromosomal level avocado genome allows analysis of novel avocado genes.</title>
        <authorList>
            <person name="Nath O."/>
            <person name="Fletcher S.J."/>
            <person name="Hayward A."/>
            <person name="Shaw L.M."/>
            <person name="Masouleh A.K."/>
            <person name="Furtado A."/>
            <person name="Henry R.J."/>
            <person name="Mitter N."/>
        </authorList>
    </citation>
    <scope>NUCLEOTIDE SEQUENCE [LARGE SCALE GENOMIC DNA]</scope>
    <source>
        <strain evidence="2">cv. Hass</strain>
    </source>
</reference>
<evidence type="ECO:0000313" key="1">
    <source>
        <dbReference type="EMBL" id="KAJ8630227.1"/>
    </source>
</evidence>
<sequence>MPSPSTGYYWCWIKKKEISYITIPYDQDLLKQSIFTLMIHEFCVDCGVIVCYLMKQLTHKQVIASKLPQSVVDAFRAEIVSKFLNDTRRSWSIENFHAGQQIANDDFEQ</sequence>
<dbReference type="Proteomes" id="UP001234297">
    <property type="component" value="Chromosome 7"/>
</dbReference>
<protein>
    <submittedName>
        <fullName evidence="1">Uncharacterized protein</fullName>
    </submittedName>
</protein>
<accession>A0ACC2LAV7</accession>